<dbReference type="AlphaFoldDB" id="A0A7W6B496"/>
<dbReference type="Proteomes" id="UP000272004">
    <property type="component" value="Unassembled WGS sequence"/>
</dbReference>
<dbReference type="EMBL" id="JACIDG010000004">
    <property type="protein sequence ID" value="MBB3914606.1"/>
    <property type="molecule type" value="Genomic_DNA"/>
</dbReference>
<accession>A0A7W6B496</accession>
<gene>
    <name evidence="3" type="ORF">EFB14_07080</name>
    <name evidence="2" type="ORF">GGQ65_001888</name>
</gene>
<feature type="region of interest" description="Disordered" evidence="1">
    <location>
        <begin position="63"/>
        <end position="84"/>
    </location>
</feature>
<evidence type="ECO:0000313" key="5">
    <source>
        <dbReference type="Proteomes" id="UP000545490"/>
    </source>
</evidence>
<organism evidence="2 5">
    <name type="scientific">Rhizobium fabae</name>
    <dbReference type="NCBI Taxonomy" id="573179"/>
    <lineage>
        <taxon>Bacteria</taxon>
        <taxon>Pseudomonadati</taxon>
        <taxon>Pseudomonadota</taxon>
        <taxon>Alphaproteobacteria</taxon>
        <taxon>Hyphomicrobiales</taxon>
        <taxon>Rhizobiaceae</taxon>
        <taxon>Rhizobium/Agrobacterium group</taxon>
        <taxon>Rhizobium</taxon>
    </lineage>
</organism>
<name>A0A7W6B496_9HYPH</name>
<dbReference type="EMBL" id="RJJU01000004">
    <property type="protein sequence ID" value="RUM14487.1"/>
    <property type="molecule type" value="Genomic_DNA"/>
</dbReference>
<reference evidence="2 5" key="2">
    <citation type="submission" date="2020-08" db="EMBL/GenBank/DDBJ databases">
        <title>Genomic Encyclopedia of Type Strains, Phase IV (KMG-IV): sequencing the most valuable type-strain genomes for metagenomic binning, comparative biology and taxonomic classification.</title>
        <authorList>
            <person name="Goeker M."/>
        </authorList>
    </citation>
    <scope>NUCLEOTIDE SEQUENCE [LARGE SCALE GENOMIC DNA]</scope>
    <source>
        <strain evidence="2 5">DSM 19331</strain>
    </source>
</reference>
<comment type="caution">
    <text evidence="2">The sequence shown here is derived from an EMBL/GenBank/DDBJ whole genome shotgun (WGS) entry which is preliminary data.</text>
</comment>
<protein>
    <submittedName>
        <fullName evidence="2">Uncharacterized protein</fullName>
    </submittedName>
</protein>
<evidence type="ECO:0000313" key="3">
    <source>
        <dbReference type="EMBL" id="RUM14487.1"/>
    </source>
</evidence>
<dbReference type="RefSeq" id="WP_126823942.1">
    <property type="nucleotide sequence ID" value="NZ_JACIDG010000004.1"/>
</dbReference>
<dbReference type="Proteomes" id="UP000545490">
    <property type="component" value="Unassembled WGS sequence"/>
</dbReference>
<reference evidence="3 4" key="1">
    <citation type="submission" date="2018-11" db="EMBL/GenBank/DDBJ databases">
        <authorList>
            <person name="Huo Y."/>
        </authorList>
    </citation>
    <scope>NUCLEOTIDE SEQUENCE [LARGE SCALE GENOMIC DNA]</scope>
    <source>
        <strain evidence="3 4">CCBAU 33202</strain>
    </source>
</reference>
<keyword evidence="4" id="KW-1185">Reference proteome</keyword>
<evidence type="ECO:0000313" key="4">
    <source>
        <dbReference type="Proteomes" id="UP000272004"/>
    </source>
</evidence>
<evidence type="ECO:0000313" key="2">
    <source>
        <dbReference type="EMBL" id="MBB3914606.1"/>
    </source>
</evidence>
<sequence>MNQKAVLRYMKEQHFGLFRDRDWGAVQVLDPDENCRGTYETITVVSDDGEVVEDKLYVPIAHSTGTRQPTPRTKAHSRGYLPDPGTRRSVGFSSTLELHCALMLMANRFVEDVEDQPPAVTYYDDDGKSHEHTFDYRARFRSGTHLAFAVKPWEQLEKTGLRDQIKRIRPVLGEFASDAIIITDLELTPARAWNAKSVLRARRFHNAAKCEEMRAFVKTLTGAVSAFDVAMRFNDFGEAMNAIWYLLYEGVLEQLNPAKKLFDEPYVKLAAGGEARKWLV</sequence>
<evidence type="ECO:0000256" key="1">
    <source>
        <dbReference type="SAM" id="MobiDB-lite"/>
    </source>
</evidence>
<proteinExistence type="predicted"/>